<sequence length="83" mass="9765">MQYDTQNKPSKRSFKGVTLVIIVTSRIKRINNSSYYQQFVEQKNLRIQIPIDDSLNQLMTGQLFQIDSLLRKAFQIAFVKQKI</sequence>
<dbReference type="Proteomes" id="UP000689195">
    <property type="component" value="Unassembled WGS sequence"/>
</dbReference>
<keyword evidence="2" id="KW-1185">Reference proteome</keyword>
<accession>A0A8S1RX00</accession>
<gene>
    <name evidence="1" type="ORF">PPENT_87.1.T0010702</name>
</gene>
<dbReference type="EMBL" id="CAJJDO010000001">
    <property type="protein sequence ID" value="CAD8132598.1"/>
    <property type="molecule type" value="Genomic_DNA"/>
</dbReference>
<reference evidence="1" key="1">
    <citation type="submission" date="2021-01" db="EMBL/GenBank/DDBJ databases">
        <authorList>
            <consortium name="Genoscope - CEA"/>
            <person name="William W."/>
        </authorList>
    </citation>
    <scope>NUCLEOTIDE SEQUENCE</scope>
</reference>
<dbReference type="AlphaFoldDB" id="A0A8S1RX00"/>
<proteinExistence type="predicted"/>
<organism evidence="1 2">
    <name type="scientific">Paramecium pentaurelia</name>
    <dbReference type="NCBI Taxonomy" id="43138"/>
    <lineage>
        <taxon>Eukaryota</taxon>
        <taxon>Sar</taxon>
        <taxon>Alveolata</taxon>
        <taxon>Ciliophora</taxon>
        <taxon>Intramacronucleata</taxon>
        <taxon>Oligohymenophorea</taxon>
        <taxon>Peniculida</taxon>
        <taxon>Parameciidae</taxon>
        <taxon>Paramecium</taxon>
    </lineage>
</organism>
<protein>
    <submittedName>
        <fullName evidence="1">Uncharacterized protein</fullName>
    </submittedName>
</protein>
<comment type="caution">
    <text evidence="1">The sequence shown here is derived from an EMBL/GenBank/DDBJ whole genome shotgun (WGS) entry which is preliminary data.</text>
</comment>
<evidence type="ECO:0000313" key="2">
    <source>
        <dbReference type="Proteomes" id="UP000689195"/>
    </source>
</evidence>
<name>A0A8S1RX00_9CILI</name>
<evidence type="ECO:0000313" key="1">
    <source>
        <dbReference type="EMBL" id="CAD8132598.1"/>
    </source>
</evidence>